<dbReference type="InterPro" id="IPR000674">
    <property type="entry name" value="Ald_Oxase/Xan_DH_a/b"/>
</dbReference>
<keyword evidence="3" id="KW-1185">Reference proteome</keyword>
<evidence type="ECO:0000313" key="2">
    <source>
        <dbReference type="EMBL" id="NMO77801.1"/>
    </source>
</evidence>
<dbReference type="Gene3D" id="3.30.365.10">
    <property type="entry name" value="Aldehyde oxidase/xanthine dehydrogenase, molybdopterin binding domain"/>
    <property type="match status" value="4"/>
</dbReference>
<dbReference type="EC" id="1.17.1.4" evidence="2"/>
<dbReference type="SUPFAM" id="SSF56003">
    <property type="entry name" value="Molybdenum cofactor-binding domain"/>
    <property type="match status" value="1"/>
</dbReference>
<dbReference type="GO" id="GO:0004854">
    <property type="term" value="F:xanthine dehydrogenase activity"/>
    <property type="evidence" value="ECO:0007669"/>
    <property type="project" value="UniProtKB-EC"/>
</dbReference>
<dbReference type="Pfam" id="PF02738">
    <property type="entry name" value="MoCoBD_1"/>
    <property type="match status" value="1"/>
</dbReference>
<proteinExistence type="predicted"/>
<sequence length="760" mass="82465">MVLDITSAGVRWKKRRDGEPKVTGKLKYLTDMVFPQMLYGAILRSEHPHAKIESIDTKEAEDLTGVTAIITYKDVPGLNGFGIVIQDQPVFCVDKVRYVGDAIAAVAAETKEIAQKAISLIKVTYSPLQTVTDPELALDKSAVKLHKGGNLLHKAAFKKGEAKLEEVFNRCAIIVEESYHTPRQMHVYMETEGGVAVPDEDGGLTIYAPTQHGFKDQLQLSRILDIIPEKIRIISSPIGGSFGGKDELNIQPYISILALKTKRPVKIHQSRRVSIKAGLKRHPMKIFMKTGSDESGNLIAHQVKIIADTGAYATLGPAVLDFAVEHSAGPYRIENVEVEGYSVYTNNGVAGEFRGFGGNQITFALETQMERIAEKSGINPTELRLKNLRQTMDPGPVEQQIVPTDGAKAVLTEIIKSPILQKNTATIPSGQWKIKGRGYSITMHGGGLGYGRPDPSGARLSLNSAGKLEVSFGFEECGQGLIPTIDMIMTETFNCDSSDVAIVIGDTAKVPHSGSSTASRGTNMVWLGIAKLKAAFIEKMLNAAEKQTNMTKEKLSLGKSGIWFCEQPEKPQRLILTYRELATSLEELPTVFTSYHFPTTPHAIDGGHFLYTFAGVAAEVEVDLLTGRVAVTKMDHVISAGPVVNPMGYLGQIEGGANMGLGFTLMEDAVMENGRYMTENLDTYLIPTILDIPKETNVFAIEGLVNGDTYGPRGVGEIGTVAVAPAIVSAIHDATGLWLNRLPVQPDEILKAIEQKALIG</sequence>
<dbReference type="InterPro" id="IPR037165">
    <property type="entry name" value="AldOxase/xan_DH_Mopterin-bd_sf"/>
</dbReference>
<dbReference type="Gene3D" id="3.90.1170.50">
    <property type="entry name" value="Aldehyde oxidase/xanthine dehydrogenase, a/b hammerhead"/>
    <property type="match status" value="1"/>
</dbReference>
<dbReference type="InterPro" id="IPR016208">
    <property type="entry name" value="Ald_Oxase/xanthine_DH-like"/>
</dbReference>
<dbReference type="Pfam" id="PF01315">
    <property type="entry name" value="Ald_Xan_dh_C"/>
    <property type="match status" value="1"/>
</dbReference>
<dbReference type="PANTHER" id="PTHR11908">
    <property type="entry name" value="XANTHINE DEHYDROGENASE"/>
    <property type="match status" value="1"/>
</dbReference>
<name>A0A7Y0K8U1_9BACI</name>
<dbReference type="EMBL" id="JABBPK010000001">
    <property type="protein sequence ID" value="NMO77801.1"/>
    <property type="molecule type" value="Genomic_DNA"/>
</dbReference>
<dbReference type="AlphaFoldDB" id="A0A7Y0K8U1"/>
<dbReference type="Pfam" id="PF20256">
    <property type="entry name" value="MoCoBD_2"/>
    <property type="match status" value="1"/>
</dbReference>
<dbReference type="GO" id="GO:0005506">
    <property type="term" value="F:iron ion binding"/>
    <property type="evidence" value="ECO:0007669"/>
    <property type="project" value="InterPro"/>
</dbReference>
<dbReference type="SUPFAM" id="SSF54665">
    <property type="entry name" value="CO dehydrogenase molybdoprotein N-domain-like"/>
    <property type="match status" value="1"/>
</dbReference>
<dbReference type="SMART" id="SM01008">
    <property type="entry name" value="Ald_Xan_dh_C"/>
    <property type="match status" value="1"/>
</dbReference>
<comment type="caution">
    <text evidence="2">The sequence shown here is derived from an EMBL/GenBank/DDBJ whole genome shotgun (WGS) entry which is preliminary data.</text>
</comment>
<dbReference type="InterPro" id="IPR046867">
    <property type="entry name" value="AldOxase/xan_DH_MoCoBD2"/>
</dbReference>
<evidence type="ECO:0000313" key="3">
    <source>
        <dbReference type="Proteomes" id="UP000588491"/>
    </source>
</evidence>
<protein>
    <submittedName>
        <fullName evidence="2">Xanthine dehydrogenase subunit D</fullName>
        <ecNumber evidence="2">1.17.1.4</ecNumber>
    </submittedName>
</protein>
<accession>A0A7Y0K8U1</accession>
<dbReference type="Proteomes" id="UP000588491">
    <property type="component" value="Unassembled WGS sequence"/>
</dbReference>
<organism evidence="2 3">
    <name type="scientific">Niallia alba</name>
    <dbReference type="NCBI Taxonomy" id="2729105"/>
    <lineage>
        <taxon>Bacteria</taxon>
        <taxon>Bacillati</taxon>
        <taxon>Bacillota</taxon>
        <taxon>Bacilli</taxon>
        <taxon>Bacillales</taxon>
        <taxon>Bacillaceae</taxon>
        <taxon>Niallia</taxon>
    </lineage>
</organism>
<dbReference type="InterPro" id="IPR008274">
    <property type="entry name" value="AldOxase/xan_DH_MoCoBD1"/>
</dbReference>
<dbReference type="PANTHER" id="PTHR11908:SF157">
    <property type="entry name" value="XANTHINE DEHYDROGENASE SUBUNIT D-RELATED"/>
    <property type="match status" value="1"/>
</dbReference>
<dbReference type="InterPro" id="IPR017609">
    <property type="entry name" value="Xanthine_dehydrogenase_dsu"/>
</dbReference>
<dbReference type="NCBIfam" id="TIGR03196">
    <property type="entry name" value="pucD"/>
    <property type="match status" value="1"/>
</dbReference>
<keyword evidence="2" id="KW-0560">Oxidoreductase</keyword>
<dbReference type="InterPro" id="IPR036856">
    <property type="entry name" value="Ald_Oxase/Xan_DH_a/b_sf"/>
</dbReference>
<evidence type="ECO:0000259" key="1">
    <source>
        <dbReference type="SMART" id="SM01008"/>
    </source>
</evidence>
<reference evidence="2 3" key="1">
    <citation type="submission" date="2020-04" db="EMBL/GenBank/DDBJ databases">
        <title>Bacillus sp. UniB3 isolated from commercial digestive syrup.</title>
        <authorList>
            <person name="Thorat V."/>
            <person name="Kirdat K."/>
            <person name="Tiwarekar B."/>
            <person name="Yadav A."/>
        </authorList>
    </citation>
    <scope>NUCLEOTIDE SEQUENCE [LARGE SCALE GENOMIC DNA]</scope>
    <source>
        <strain evidence="2 3">UniB3</strain>
    </source>
</reference>
<dbReference type="RefSeq" id="WP_169188588.1">
    <property type="nucleotide sequence ID" value="NZ_JABBPK010000001.1"/>
</dbReference>
<gene>
    <name evidence="2" type="primary">pucD</name>
    <name evidence="2" type="ORF">HHU08_12410</name>
</gene>
<feature type="domain" description="Aldehyde oxidase/xanthine dehydrogenase a/b hammerhead" evidence="1">
    <location>
        <begin position="23"/>
        <end position="129"/>
    </location>
</feature>